<dbReference type="PROSITE" id="PS50943">
    <property type="entry name" value="HTH_CROC1"/>
    <property type="match status" value="1"/>
</dbReference>
<dbReference type="Gene3D" id="1.10.260.40">
    <property type="entry name" value="lambda repressor-like DNA-binding domains"/>
    <property type="match status" value="1"/>
</dbReference>
<evidence type="ECO:0000313" key="3">
    <source>
        <dbReference type="Proteomes" id="UP001595696"/>
    </source>
</evidence>
<keyword evidence="3" id="KW-1185">Reference proteome</keyword>
<gene>
    <name evidence="2" type="ORF">ACFO0B_26050</name>
</gene>
<evidence type="ECO:0000259" key="1">
    <source>
        <dbReference type="PROSITE" id="PS50943"/>
    </source>
</evidence>
<evidence type="ECO:0000313" key="2">
    <source>
        <dbReference type="EMBL" id="MFC3965468.1"/>
    </source>
</evidence>
<dbReference type="InterPro" id="IPR001387">
    <property type="entry name" value="Cro/C1-type_HTH"/>
</dbReference>
<comment type="caution">
    <text evidence="2">The sequence shown here is derived from an EMBL/GenBank/DDBJ whole genome shotgun (WGS) entry which is preliminary data.</text>
</comment>
<feature type="domain" description="HTH cro/C1-type" evidence="1">
    <location>
        <begin position="12"/>
        <end position="66"/>
    </location>
</feature>
<dbReference type="EMBL" id="JBHSAX010000019">
    <property type="protein sequence ID" value="MFC3965468.1"/>
    <property type="molecule type" value="Genomic_DNA"/>
</dbReference>
<name>A0ABV8DZV5_9NOCA</name>
<reference evidence="3" key="1">
    <citation type="journal article" date="2019" name="Int. J. Syst. Evol. Microbiol.">
        <title>The Global Catalogue of Microorganisms (GCM) 10K type strain sequencing project: providing services to taxonomists for standard genome sequencing and annotation.</title>
        <authorList>
            <consortium name="The Broad Institute Genomics Platform"/>
            <consortium name="The Broad Institute Genome Sequencing Center for Infectious Disease"/>
            <person name="Wu L."/>
            <person name="Ma J."/>
        </authorList>
    </citation>
    <scope>NUCLEOTIDE SEQUENCE [LARGE SCALE GENOMIC DNA]</scope>
    <source>
        <strain evidence="3">CGMCC 4.7330</strain>
    </source>
</reference>
<dbReference type="SMART" id="SM00530">
    <property type="entry name" value="HTH_XRE"/>
    <property type="match status" value="1"/>
</dbReference>
<protein>
    <submittedName>
        <fullName evidence="2">Helix-turn-helix domain-containing protein</fullName>
    </submittedName>
</protein>
<sequence>MSHVEGGAAKAVAEARKIAGVTQKELARRANVSIGLVRSVEQGRVAATPAFLGAVSKALRVPVSELNGQPFPPAEADSGVHSAISFLRTELAAYDIDCAVSGDLRPIDQIGVDVAQVCQYRRNASFHRLSDALPPLLKEVRAVVHRTVGIERDHALALLCELYYSTHSLAHKLGYADLAALAIDRMGWAAAEADNPLWTATAHFHRAALLTSGGDWAAALSFLERCRTSIEPRLSTGKRPDLIAWGGLHLQSGLAASRAGRRDIADAHLLLISSE</sequence>
<accession>A0ABV8DZV5</accession>
<dbReference type="SUPFAM" id="SSF47413">
    <property type="entry name" value="lambda repressor-like DNA-binding domains"/>
    <property type="match status" value="1"/>
</dbReference>
<dbReference type="RefSeq" id="WP_378615265.1">
    <property type="nucleotide sequence ID" value="NZ_JBHSAX010000019.1"/>
</dbReference>
<proteinExistence type="predicted"/>
<organism evidence="2 3">
    <name type="scientific">Nocardia jiangsuensis</name>
    <dbReference type="NCBI Taxonomy" id="1691563"/>
    <lineage>
        <taxon>Bacteria</taxon>
        <taxon>Bacillati</taxon>
        <taxon>Actinomycetota</taxon>
        <taxon>Actinomycetes</taxon>
        <taxon>Mycobacteriales</taxon>
        <taxon>Nocardiaceae</taxon>
        <taxon>Nocardia</taxon>
    </lineage>
</organism>
<dbReference type="CDD" id="cd00093">
    <property type="entry name" value="HTH_XRE"/>
    <property type="match status" value="1"/>
</dbReference>
<dbReference type="Pfam" id="PF01381">
    <property type="entry name" value="HTH_3"/>
    <property type="match status" value="1"/>
</dbReference>
<dbReference type="Proteomes" id="UP001595696">
    <property type="component" value="Unassembled WGS sequence"/>
</dbReference>
<dbReference type="InterPro" id="IPR010982">
    <property type="entry name" value="Lambda_DNA-bd_dom_sf"/>
</dbReference>